<keyword evidence="3" id="KW-1185">Reference proteome</keyword>
<reference evidence="3" key="1">
    <citation type="journal article" date="2019" name="Int. J. Syst. Evol. Microbiol.">
        <title>The Global Catalogue of Microorganisms (GCM) 10K type strain sequencing project: providing services to taxonomists for standard genome sequencing and annotation.</title>
        <authorList>
            <consortium name="The Broad Institute Genomics Platform"/>
            <consortium name="The Broad Institute Genome Sequencing Center for Infectious Disease"/>
            <person name="Wu L."/>
            <person name="Ma J."/>
        </authorList>
    </citation>
    <scope>NUCLEOTIDE SEQUENCE [LARGE SCALE GENOMIC DNA]</scope>
    <source>
        <strain evidence="3">JCM 17563</strain>
    </source>
</reference>
<dbReference type="Proteomes" id="UP001500235">
    <property type="component" value="Unassembled WGS sequence"/>
</dbReference>
<feature type="signal peptide" evidence="1">
    <location>
        <begin position="1"/>
        <end position="20"/>
    </location>
</feature>
<name>A0ABP7SKL3_9SPHN</name>
<organism evidence="2 3">
    <name type="scientific">Sphingomonas swuensis</name>
    <dbReference type="NCBI Taxonomy" id="977800"/>
    <lineage>
        <taxon>Bacteria</taxon>
        <taxon>Pseudomonadati</taxon>
        <taxon>Pseudomonadota</taxon>
        <taxon>Alphaproteobacteria</taxon>
        <taxon>Sphingomonadales</taxon>
        <taxon>Sphingomonadaceae</taxon>
        <taxon>Sphingomonas</taxon>
    </lineage>
</organism>
<feature type="chain" id="PRO_5047245429" evidence="1">
    <location>
        <begin position="21"/>
        <end position="200"/>
    </location>
</feature>
<sequence length="200" mass="21069">MKKFLMIATAAATLATPAMAADWQGKTYGQDAIGLYDLGANVQTFCKFGTSSSGQNVAGTTVTPGAPGTAAEGDGSFEFDIQNINDNTVKFAQGRYKISNAVCNTGHDLTVQSSNGGLKNAATTSDTAFLSLVPYDVALLFDLNGAQTSSTEARTEKAVSTIREARAGEFEVSIVVPAMDKLLIQGRYTDRLVAKIRPII</sequence>
<evidence type="ECO:0000313" key="2">
    <source>
        <dbReference type="EMBL" id="GAA4013067.1"/>
    </source>
</evidence>
<protein>
    <submittedName>
        <fullName evidence="2">Uncharacterized protein</fullName>
    </submittedName>
</protein>
<comment type="caution">
    <text evidence="2">The sequence shown here is derived from an EMBL/GenBank/DDBJ whole genome shotgun (WGS) entry which is preliminary data.</text>
</comment>
<gene>
    <name evidence="2" type="ORF">GCM10022280_08950</name>
</gene>
<dbReference type="RefSeq" id="WP_344706183.1">
    <property type="nucleotide sequence ID" value="NZ_BAABBQ010000001.1"/>
</dbReference>
<accession>A0ABP7SKL3</accession>
<proteinExistence type="predicted"/>
<evidence type="ECO:0000313" key="3">
    <source>
        <dbReference type="Proteomes" id="UP001500235"/>
    </source>
</evidence>
<evidence type="ECO:0000256" key="1">
    <source>
        <dbReference type="SAM" id="SignalP"/>
    </source>
</evidence>
<keyword evidence="1" id="KW-0732">Signal</keyword>
<dbReference type="EMBL" id="BAABBQ010000001">
    <property type="protein sequence ID" value="GAA4013067.1"/>
    <property type="molecule type" value="Genomic_DNA"/>
</dbReference>